<dbReference type="Pfam" id="PF16267">
    <property type="entry name" value="DUF4920"/>
    <property type="match status" value="1"/>
</dbReference>
<keyword evidence="2" id="KW-1185">Reference proteome</keyword>
<sequence length="172" mass="19455">MISFAGISTFLRFMKGFNILLVFLFGFFSCFAQQNTNVNSSQFYGDEFEITSLSDKKEVMKQFAGMPVSDSLNLQFKTKVKEVCKVKGCWMIVELPEGNQAMVRFKDYGFFMPADILEKEVVLNGLAFVEEMSVDDQRHYAKDGGKTAQEIAQIITPKRTYSFEASGVLVPN</sequence>
<evidence type="ECO:0000313" key="2">
    <source>
        <dbReference type="Proteomes" id="UP000430202"/>
    </source>
</evidence>
<dbReference type="EMBL" id="CABWLR010000005">
    <property type="protein sequence ID" value="VXB90749.1"/>
    <property type="molecule type" value="Genomic_DNA"/>
</dbReference>
<evidence type="ECO:0000313" key="1">
    <source>
        <dbReference type="EMBL" id="VXB90749.1"/>
    </source>
</evidence>
<gene>
    <name evidence="1" type="ORF">MARI151_50063</name>
</gene>
<evidence type="ECO:0008006" key="3">
    <source>
        <dbReference type="Google" id="ProtNLM"/>
    </source>
</evidence>
<reference evidence="1 2" key="1">
    <citation type="submission" date="2019-10" db="EMBL/GenBank/DDBJ databases">
        <authorList>
            <person name="Karimi E."/>
        </authorList>
    </citation>
    <scope>NUCLEOTIDE SEQUENCE [LARGE SCALE GENOMIC DNA]</scope>
    <source>
        <strain evidence="1">Maribacter sp. 151</strain>
    </source>
</reference>
<proteinExistence type="predicted"/>
<protein>
    <recommendedName>
        <fullName evidence="3">DUF4920 domain-containing protein</fullName>
    </recommendedName>
</protein>
<accession>A0A653UCM8</accession>
<name>A0A653UCM8_9FLAO</name>
<dbReference type="InterPro" id="IPR032577">
    <property type="entry name" value="DUF4920"/>
</dbReference>
<dbReference type="Proteomes" id="UP000430202">
    <property type="component" value="Unassembled WGS sequence"/>
</dbReference>
<organism evidence="1 2">
    <name type="scientific">Maribacter litoralis</name>
    <dbReference type="NCBI Taxonomy" id="2059726"/>
    <lineage>
        <taxon>Bacteria</taxon>
        <taxon>Pseudomonadati</taxon>
        <taxon>Bacteroidota</taxon>
        <taxon>Flavobacteriia</taxon>
        <taxon>Flavobacteriales</taxon>
        <taxon>Flavobacteriaceae</taxon>
        <taxon>Maribacter</taxon>
    </lineage>
</organism>
<dbReference type="AlphaFoldDB" id="A0A653UCM8"/>